<gene>
    <name evidence="1" type="ORF">H310_08806</name>
</gene>
<proteinExistence type="predicted"/>
<accession>A0A024TZD8</accession>
<dbReference type="STRING" id="157072.A0A024TZD8"/>
<evidence type="ECO:0000313" key="1">
    <source>
        <dbReference type="EMBL" id="ETV98727.1"/>
    </source>
</evidence>
<protein>
    <recommendedName>
        <fullName evidence="2">Methyltransferase small domain-containing protein</fullName>
    </recommendedName>
</protein>
<dbReference type="EMBL" id="KI913969">
    <property type="protein sequence ID" value="ETV98727.1"/>
    <property type="molecule type" value="Genomic_DNA"/>
</dbReference>
<dbReference type="VEuPathDB" id="FungiDB:H310_08806"/>
<dbReference type="CDD" id="cd02440">
    <property type="entry name" value="AdoMet_MTases"/>
    <property type="match status" value="1"/>
</dbReference>
<organism evidence="1">
    <name type="scientific">Aphanomyces invadans</name>
    <dbReference type="NCBI Taxonomy" id="157072"/>
    <lineage>
        <taxon>Eukaryota</taxon>
        <taxon>Sar</taxon>
        <taxon>Stramenopiles</taxon>
        <taxon>Oomycota</taxon>
        <taxon>Saprolegniomycetes</taxon>
        <taxon>Saprolegniales</taxon>
        <taxon>Verrucalvaceae</taxon>
        <taxon>Aphanomyces</taxon>
    </lineage>
</organism>
<sequence>MIHLAGFDDEADGGVLLLHATETPSLPLRRAFTDLQTWDRFLHKNHPLDHKRLPTRRFKTLMNTSWTRHDNSRHLHLQKNISLCEAWIQATFRRLPLQMQRDFIDPDAYLECRRAAADRVARTKAAKDLGQFFSPLSSINLLLDIVFAMPLTLSSALFLEPSCGTGNFFRPLVERGATRILGYEVDPLVAASASAAGIPEARVICGDFLTSTKPSDASDVIVVGNPPFSSAGDDVILSFLRHAVDAWQPIVVAFILPDRCAKPAYVATIATTLSRGGYAIHGPIVPVPDSHFDFHGRRINKPSVVLVCVETSFIARKTDT</sequence>
<dbReference type="AlphaFoldDB" id="A0A024TZD8"/>
<name>A0A024TZD8_9STRA</name>
<dbReference type="GeneID" id="20085856"/>
<dbReference type="eggNOG" id="ENOG502RXMB">
    <property type="taxonomic scope" value="Eukaryota"/>
</dbReference>
<dbReference type="OrthoDB" id="163071at2759"/>
<dbReference type="PRINTS" id="PR00507">
    <property type="entry name" value="N12N6MTFRASE"/>
</dbReference>
<reference evidence="1" key="1">
    <citation type="submission" date="2013-12" db="EMBL/GenBank/DDBJ databases">
        <title>The Genome Sequence of Aphanomyces invadans NJM9701.</title>
        <authorList>
            <consortium name="The Broad Institute Genomics Platform"/>
            <person name="Russ C."/>
            <person name="Tyler B."/>
            <person name="van West P."/>
            <person name="Dieguez-Uribeondo J."/>
            <person name="Young S.K."/>
            <person name="Zeng Q."/>
            <person name="Gargeya S."/>
            <person name="Fitzgerald M."/>
            <person name="Abouelleil A."/>
            <person name="Alvarado L."/>
            <person name="Chapman S.B."/>
            <person name="Gainer-Dewar J."/>
            <person name="Goldberg J."/>
            <person name="Griggs A."/>
            <person name="Gujja S."/>
            <person name="Hansen M."/>
            <person name="Howarth C."/>
            <person name="Imamovic A."/>
            <person name="Ireland A."/>
            <person name="Larimer J."/>
            <person name="McCowan C."/>
            <person name="Murphy C."/>
            <person name="Pearson M."/>
            <person name="Poon T.W."/>
            <person name="Priest M."/>
            <person name="Roberts A."/>
            <person name="Saif S."/>
            <person name="Shea T."/>
            <person name="Sykes S."/>
            <person name="Wortman J."/>
            <person name="Nusbaum C."/>
            <person name="Birren B."/>
        </authorList>
    </citation>
    <scope>NUCLEOTIDE SEQUENCE [LARGE SCALE GENOMIC DNA]</scope>
    <source>
        <strain evidence="1">NJM9701</strain>
    </source>
</reference>
<dbReference type="SUPFAM" id="SSF53335">
    <property type="entry name" value="S-adenosyl-L-methionine-dependent methyltransferases"/>
    <property type="match status" value="1"/>
</dbReference>
<dbReference type="RefSeq" id="XP_008872924.1">
    <property type="nucleotide sequence ID" value="XM_008874702.1"/>
</dbReference>
<dbReference type="Gene3D" id="3.40.50.150">
    <property type="entry name" value="Vaccinia Virus protein VP39"/>
    <property type="match status" value="1"/>
</dbReference>
<evidence type="ECO:0008006" key="2">
    <source>
        <dbReference type="Google" id="ProtNLM"/>
    </source>
</evidence>
<dbReference type="InterPro" id="IPR029063">
    <property type="entry name" value="SAM-dependent_MTases_sf"/>
</dbReference>